<dbReference type="InterPro" id="IPR017907">
    <property type="entry name" value="Znf_RING_CS"/>
</dbReference>
<dbReference type="SMART" id="SM00184">
    <property type="entry name" value="RING"/>
    <property type="match status" value="1"/>
</dbReference>
<dbReference type="CDD" id="cd18793">
    <property type="entry name" value="SF2_C_SNF"/>
    <property type="match status" value="1"/>
</dbReference>
<dbReference type="SMART" id="SM00487">
    <property type="entry name" value="DEXDc"/>
    <property type="match status" value="1"/>
</dbReference>
<evidence type="ECO:0000256" key="2">
    <source>
        <dbReference type="ARBA" id="ARBA00022741"/>
    </source>
</evidence>
<dbReference type="SUPFAM" id="SSF52540">
    <property type="entry name" value="P-loop containing nucleoside triphosphate hydrolases"/>
    <property type="match status" value="2"/>
</dbReference>
<dbReference type="Pfam" id="PF00097">
    <property type="entry name" value="zf-C3HC4"/>
    <property type="match status" value="1"/>
</dbReference>
<dbReference type="GO" id="GO:0061630">
    <property type="term" value="F:ubiquitin protein ligase activity"/>
    <property type="evidence" value="ECO:0007669"/>
    <property type="project" value="TreeGrafter"/>
</dbReference>
<dbReference type="GeneID" id="63831820"/>
<protein>
    <recommendedName>
        <fullName evidence="9">RING-type domain-containing protein</fullName>
    </recommendedName>
</protein>
<dbReference type="InterPro" id="IPR049730">
    <property type="entry name" value="SNF2/RAD54-like_C"/>
</dbReference>
<dbReference type="GO" id="GO:0008270">
    <property type="term" value="F:zinc ion binding"/>
    <property type="evidence" value="ECO:0007669"/>
    <property type="project" value="UniProtKB-KW"/>
</dbReference>
<feature type="compositionally biased region" description="Basic and acidic residues" evidence="8">
    <location>
        <begin position="866"/>
        <end position="885"/>
    </location>
</feature>
<dbReference type="InterPro" id="IPR014001">
    <property type="entry name" value="Helicase_ATP-bd"/>
</dbReference>
<dbReference type="PANTHER" id="PTHR45865">
    <property type="entry name" value="E3 UBIQUITIN-PROTEIN LIGASE SHPRH FAMILY MEMBER"/>
    <property type="match status" value="1"/>
</dbReference>
<organism evidence="10 11">
    <name type="scientific">Laetiporus sulphureus 93-53</name>
    <dbReference type="NCBI Taxonomy" id="1314785"/>
    <lineage>
        <taxon>Eukaryota</taxon>
        <taxon>Fungi</taxon>
        <taxon>Dikarya</taxon>
        <taxon>Basidiomycota</taxon>
        <taxon>Agaricomycotina</taxon>
        <taxon>Agaricomycetes</taxon>
        <taxon>Polyporales</taxon>
        <taxon>Laetiporus</taxon>
    </lineage>
</organism>
<dbReference type="Gene3D" id="3.40.50.300">
    <property type="entry name" value="P-loop containing nucleotide triphosphate hydrolases"/>
    <property type="match status" value="2"/>
</dbReference>
<name>A0A165B4S6_9APHY</name>
<dbReference type="InterPro" id="IPR027417">
    <property type="entry name" value="P-loop_NTPase"/>
</dbReference>
<feature type="domain" description="RING-type" evidence="9">
    <location>
        <begin position="1295"/>
        <end position="1335"/>
    </location>
</feature>
<dbReference type="Proteomes" id="UP000076871">
    <property type="component" value="Unassembled WGS sequence"/>
</dbReference>
<gene>
    <name evidence="10" type="ORF">LAESUDRAFT_816623</name>
</gene>
<evidence type="ECO:0000256" key="7">
    <source>
        <dbReference type="PROSITE-ProRule" id="PRU00175"/>
    </source>
</evidence>
<dbReference type="Gene3D" id="3.30.40.10">
    <property type="entry name" value="Zinc/RING finger domain, C3HC4 (zinc finger)"/>
    <property type="match status" value="1"/>
</dbReference>
<evidence type="ECO:0000313" key="11">
    <source>
        <dbReference type="Proteomes" id="UP000076871"/>
    </source>
</evidence>
<feature type="region of interest" description="Disordered" evidence="8">
    <location>
        <begin position="866"/>
        <end position="920"/>
    </location>
</feature>
<dbReference type="InterPro" id="IPR052583">
    <property type="entry name" value="ATP-helicase/E3_Ub-Ligase"/>
</dbReference>
<keyword evidence="5" id="KW-0862">Zinc</keyword>
<keyword evidence="11" id="KW-1185">Reference proteome</keyword>
<keyword evidence="6" id="KW-0067">ATP-binding</keyword>
<evidence type="ECO:0000256" key="5">
    <source>
        <dbReference type="ARBA" id="ARBA00022833"/>
    </source>
</evidence>
<dbReference type="Pfam" id="PF26021">
    <property type="entry name" value="Ferritin_C144_05"/>
    <property type="match status" value="1"/>
</dbReference>
<proteinExistence type="predicted"/>
<feature type="region of interest" description="Disordered" evidence="8">
    <location>
        <begin position="1609"/>
        <end position="1628"/>
    </location>
</feature>
<keyword evidence="1" id="KW-0479">Metal-binding</keyword>
<dbReference type="EMBL" id="KV427691">
    <property type="protein sequence ID" value="KZT00238.1"/>
    <property type="molecule type" value="Genomic_DNA"/>
</dbReference>
<keyword evidence="3 7" id="KW-0863">Zinc-finger</keyword>
<evidence type="ECO:0000256" key="1">
    <source>
        <dbReference type="ARBA" id="ARBA00022723"/>
    </source>
</evidence>
<dbReference type="PANTHER" id="PTHR45865:SF1">
    <property type="entry name" value="E3 UBIQUITIN-PROTEIN LIGASE SHPRH"/>
    <property type="match status" value="1"/>
</dbReference>
<dbReference type="GO" id="GO:0000209">
    <property type="term" value="P:protein polyubiquitination"/>
    <property type="evidence" value="ECO:0007669"/>
    <property type="project" value="TreeGrafter"/>
</dbReference>
<dbReference type="STRING" id="1314785.A0A165B4S6"/>
<feature type="compositionally biased region" description="Acidic residues" evidence="8">
    <location>
        <begin position="895"/>
        <end position="906"/>
    </location>
</feature>
<dbReference type="OrthoDB" id="5330228at2759"/>
<evidence type="ECO:0000256" key="8">
    <source>
        <dbReference type="SAM" id="MobiDB-lite"/>
    </source>
</evidence>
<dbReference type="Pfam" id="PF00176">
    <property type="entry name" value="SNF2-rel_dom"/>
    <property type="match status" value="1"/>
</dbReference>
<evidence type="ECO:0000256" key="6">
    <source>
        <dbReference type="ARBA" id="ARBA00022840"/>
    </source>
</evidence>
<dbReference type="PROSITE" id="PS50089">
    <property type="entry name" value="ZF_RING_2"/>
    <property type="match status" value="1"/>
</dbReference>
<dbReference type="InterPro" id="IPR038718">
    <property type="entry name" value="SNF2-like_sf"/>
</dbReference>
<evidence type="ECO:0000259" key="9">
    <source>
        <dbReference type="PROSITE" id="PS50089"/>
    </source>
</evidence>
<keyword evidence="2" id="KW-0547">Nucleotide-binding</keyword>
<sequence>MHVVSSHHVLSLRTHTRVLDTEKLLSILVESQGQNKGKRRASSPDSAEQSHKRTRTVQAMDGERAEGGGNLDLETRSIPVYQRVFELEYDSGVDMAFPWRRNEAERRLTIWLQEHLPDGTVHLGPLFLRTNRTETFYVCLLETKAYTSHEFLLGLPHVSDGFHMADHDIRSSDLKNPLAALEVLQTSHRAEIRAQLYLETHARQINDAKLTLLPFRLRVEVEASLLCPAIFEPITSRAKGRLNDVEEAQRRILLELFPSRSPLPTSFREAIDIPLLYSILGPAPRLSSSVEEGLMQPRELLPTLLPFQRRSVAWMLAREGKTLNGAGEAAPQLIVSPDELPLFWEEVEPETGQKWYFNRLLGIVSAEKPQEENSPLGGILAEEPGLGKTLECIGLVMLNPAIGRSPRTKRWDADSKVYVKEVKTTLIVTPVALAPQWVDEFARHAPTLKVLMYDGWAKIRMPITEADAMKARQEKRQQLERRSGGRSRGKPTASIEQAVRGKRGKRPVRRGPKRKADQENEDGDMEAEVEEHMDLAEGDDSDDFGIMDWCTYVNTFDVCITTYAVLQHDLTVARPPPTRPRRATVNYGDNERIRSPLVMCEWYRVVMDEVQMVGGGKAEEMVSLIPRLSSFAVSGTPARTQVSDLIHVLKFLRVNDVLSSPRIWPRLLKPAFANEFTALFRRYAIRTVKNAVKAELTIPSQQRFLVPIELGRVERHVYDQAFENALLELGFDARGVAVRPDWDVDTADLRSWLRRLRGICTHPQVGQLQAYADKLHKPGVLKSIGEVLENMRDQNWRSFMEDRRNKVQIMSTIAQLMQHDEVDPNRHQRALDVLLATEKDAQALIGDIEAALAEHAKKGDELKASTAKLRESREQADPATRDKGKGLASSANFDESSDEAESDDDDIPRNPVGDEHRAKKGALQNRLRECRITFHKISFLKGDVYHILGEAFANEESAAYAQAEELRRVLLKGTEEAASRAMMQLSHDASVKALKENELGIKSPYCDQGGIRSHELMTEANEMVDFLNEQSKVLWRWRSQMITLLTRPLSSSDDGEDADGQEYARSLETQGEAEAYLQAYSALLADRREFLTAERTLLDAHNVREAHIRHTKASMKASGIVLEEDIIPLEQLDDEEHLPEHDVLHKLLTDERKALLEGFDTSRAVKSVMIDLNNVAAKIPKDDDFEKIIARDGVKRLRTLLADQGKLMDKLQADLAHFRKAFNERISYFRQLQEISDTVAEATWEGDLLDATAHARTEQAELEAKVNTGRARQRYLDHLAKSEEEGTVDEDDRCCVLCRCEFSRGYITQCAHVFCEACLREWLSKQEAKACPVCRAPIKSDQLQRFSVAKTAEQALNAAPPSIANNELAPKSRRHINYNVIDPVIFQDIQSMESLGSYGSKVQTLVRHILYLQLTDPGAKSIIFSAWADSLHIIQHALNHNGISSLRIDQHRGKQNAAKRFKTDPTISVLLLHGERENAGLNITCASRVFLVESVVHHAFELQAIARIDRMGQTRPTEVYCYYAEDTMEKNILDLAARRGQSLYTKDNSAGTVDVTPFAVASDKTVVDSPSRKVQKGDFVFKTDDMLAIFFPHLFEDIEYLLDSDTSEVNIPSEDHGMQTPPQQEHSSQYVNAIAGPSRLSF</sequence>
<evidence type="ECO:0000256" key="3">
    <source>
        <dbReference type="ARBA" id="ARBA00022771"/>
    </source>
</evidence>
<dbReference type="InterPro" id="IPR018957">
    <property type="entry name" value="Znf_C3HC4_RING-type"/>
</dbReference>
<dbReference type="GO" id="GO:0016787">
    <property type="term" value="F:hydrolase activity"/>
    <property type="evidence" value="ECO:0007669"/>
    <property type="project" value="UniProtKB-KW"/>
</dbReference>
<reference evidence="10 11" key="1">
    <citation type="journal article" date="2016" name="Mol. Biol. Evol.">
        <title>Comparative Genomics of Early-Diverging Mushroom-Forming Fungi Provides Insights into the Origins of Lignocellulose Decay Capabilities.</title>
        <authorList>
            <person name="Nagy L.G."/>
            <person name="Riley R."/>
            <person name="Tritt A."/>
            <person name="Adam C."/>
            <person name="Daum C."/>
            <person name="Floudas D."/>
            <person name="Sun H."/>
            <person name="Yadav J.S."/>
            <person name="Pangilinan J."/>
            <person name="Larsson K.H."/>
            <person name="Matsuura K."/>
            <person name="Barry K."/>
            <person name="Labutti K."/>
            <person name="Kuo R."/>
            <person name="Ohm R.A."/>
            <person name="Bhattacharya S.S."/>
            <person name="Shirouzu T."/>
            <person name="Yoshinaga Y."/>
            <person name="Martin F.M."/>
            <person name="Grigoriev I.V."/>
            <person name="Hibbett D.S."/>
        </authorList>
    </citation>
    <scope>NUCLEOTIDE SEQUENCE [LARGE SCALE GENOMIC DNA]</scope>
    <source>
        <strain evidence="10 11">93-53</strain>
    </source>
</reference>
<dbReference type="InterPro" id="IPR000330">
    <property type="entry name" value="SNF2_N"/>
</dbReference>
<accession>A0A165B4S6</accession>
<feature type="region of interest" description="Disordered" evidence="8">
    <location>
        <begin position="468"/>
        <end position="527"/>
    </location>
</feature>
<dbReference type="GO" id="GO:0005524">
    <property type="term" value="F:ATP binding"/>
    <property type="evidence" value="ECO:0007669"/>
    <property type="project" value="InterPro"/>
</dbReference>
<dbReference type="InterPro" id="IPR001841">
    <property type="entry name" value="Znf_RING"/>
</dbReference>
<feature type="compositionally biased region" description="Basic and acidic residues" evidence="8">
    <location>
        <begin position="468"/>
        <end position="483"/>
    </location>
</feature>
<evidence type="ECO:0000256" key="4">
    <source>
        <dbReference type="ARBA" id="ARBA00022801"/>
    </source>
</evidence>
<dbReference type="InterPro" id="IPR059033">
    <property type="entry name" value="C144_05_dom"/>
</dbReference>
<evidence type="ECO:0000313" key="10">
    <source>
        <dbReference type="EMBL" id="KZT00238.1"/>
    </source>
</evidence>
<dbReference type="GO" id="GO:0006974">
    <property type="term" value="P:DNA damage response"/>
    <property type="evidence" value="ECO:0007669"/>
    <property type="project" value="TreeGrafter"/>
</dbReference>
<dbReference type="InterPro" id="IPR013083">
    <property type="entry name" value="Znf_RING/FYVE/PHD"/>
</dbReference>
<dbReference type="SUPFAM" id="SSF57850">
    <property type="entry name" value="RING/U-box"/>
    <property type="match status" value="1"/>
</dbReference>
<keyword evidence="4" id="KW-0378">Hydrolase</keyword>
<feature type="region of interest" description="Disordered" evidence="8">
    <location>
        <begin position="30"/>
        <end position="71"/>
    </location>
</feature>
<dbReference type="FunCoup" id="A0A165B4S6">
    <property type="interactions" value="450"/>
</dbReference>
<dbReference type="Gene3D" id="3.40.50.10810">
    <property type="entry name" value="Tandem AAA-ATPase domain"/>
    <property type="match status" value="2"/>
</dbReference>
<dbReference type="PROSITE" id="PS00518">
    <property type="entry name" value="ZF_RING_1"/>
    <property type="match status" value="1"/>
</dbReference>
<feature type="compositionally biased region" description="Basic residues" evidence="8">
    <location>
        <begin position="500"/>
        <end position="513"/>
    </location>
</feature>
<dbReference type="GO" id="GO:0005634">
    <property type="term" value="C:nucleus"/>
    <property type="evidence" value="ECO:0007669"/>
    <property type="project" value="TreeGrafter"/>
</dbReference>
<dbReference type="InParanoid" id="A0A165B4S6"/>
<dbReference type="RefSeq" id="XP_040757978.1">
    <property type="nucleotide sequence ID" value="XM_040914793.1"/>
</dbReference>